<reference evidence="1" key="1">
    <citation type="submission" date="2020-10" db="EMBL/GenBank/DDBJ databases">
        <title>Sequencing the genomes of 1000 actinobacteria strains.</title>
        <authorList>
            <person name="Klenk H.-P."/>
        </authorList>
    </citation>
    <scope>NUCLEOTIDE SEQUENCE</scope>
    <source>
        <strain evidence="1">DSM 45354</strain>
    </source>
</reference>
<dbReference type="RefSeq" id="WP_192757194.1">
    <property type="nucleotide sequence ID" value="NZ_BAABJL010000094.1"/>
</dbReference>
<comment type="caution">
    <text evidence="1">The sequence shown here is derived from an EMBL/GenBank/DDBJ whole genome shotgun (WGS) entry which is preliminary data.</text>
</comment>
<gene>
    <name evidence="1" type="ORF">HEB94_002520</name>
</gene>
<protein>
    <submittedName>
        <fullName evidence="1">Uncharacterized protein</fullName>
    </submittedName>
</protein>
<keyword evidence="2" id="KW-1185">Reference proteome</keyword>
<accession>A0A927R7K1</accession>
<dbReference type="EMBL" id="JADBEM010000001">
    <property type="protein sequence ID" value="MBE1605672.1"/>
    <property type="molecule type" value="Genomic_DNA"/>
</dbReference>
<dbReference type="InterPro" id="IPR058702">
    <property type="entry name" value="MafI2-like"/>
</dbReference>
<dbReference type="AlphaFoldDB" id="A0A927R7K1"/>
<sequence>MDFRVSVLLSVQRGLWDIVTPNLRGVAVLARYPDVVVRFLFEDDPGEEDRENVSEAETYVMADFLDEVSVAAQAEWVPASLPRELKSGEEWVYLRKESA</sequence>
<evidence type="ECO:0000313" key="1">
    <source>
        <dbReference type="EMBL" id="MBE1605672.1"/>
    </source>
</evidence>
<proteinExistence type="predicted"/>
<organism evidence="1 2">
    <name type="scientific">Actinopolymorpha pittospori</name>
    <dbReference type="NCBI Taxonomy" id="648752"/>
    <lineage>
        <taxon>Bacteria</taxon>
        <taxon>Bacillati</taxon>
        <taxon>Actinomycetota</taxon>
        <taxon>Actinomycetes</taxon>
        <taxon>Propionibacteriales</taxon>
        <taxon>Actinopolymorphaceae</taxon>
        <taxon>Actinopolymorpha</taxon>
    </lineage>
</organism>
<name>A0A927R7K1_9ACTN</name>
<dbReference type="Pfam" id="PF26541">
    <property type="entry name" value="MafI2"/>
    <property type="match status" value="1"/>
</dbReference>
<evidence type="ECO:0000313" key="2">
    <source>
        <dbReference type="Proteomes" id="UP000638648"/>
    </source>
</evidence>
<dbReference type="Proteomes" id="UP000638648">
    <property type="component" value="Unassembled WGS sequence"/>
</dbReference>